<dbReference type="AlphaFoldDB" id="A0ABD3TWV5"/>
<name>A0ABD3TWV5_9LAMI</name>
<dbReference type="GO" id="GO:0000976">
    <property type="term" value="F:transcription cis-regulatory region binding"/>
    <property type="evidence" value="ECO:0007669"/>
    <property type="project" value="UniProtKB-ARBA"/>
</dbReference>
<dbReference type="SUPFAM" id="SSF101941">
    <property type="entry name" value="NAC domain"/>
    <property type="match status" value="1"/>
</dbReference>
<dbReference type="PANTHER" id="PTHR31744">
    <property type="entry name" value="PROTEIN CUP-SHAPED COTYLEDON 2-RELATED"/>
    <property type="match status" value="1"/>
</dbReference>
<keyword evidence="4" id="KW-0539">Nucleus</keyword>
<dbReference type="PANTHER" id="PTHR31744:SF92">
    <property type="entry name" value="NAC DOMAIN-CONTAINING PROTEIN 87"/>
    <property type="match status" value="1"/>
</dbReference>
<keyword evidence="7" id="KW-1185">Reference proteome</keyword>
<protein>
    <recommendedName>
        <fullName evidence="5">NAC domain-containing protein</fullName>
    </recommendedName>
</protein>
<dbReference type="GO" id="GO:0005634">
    <property type="term" value="C:nucleus"/>
    <property type="evidence" value="ECO:0007669"/>
    <property type="project" value="UniProtKB-ARBA"/>
</dbReference>
<dbReference type="Proteomes" id="UP001634393">
    <property type="component" value="Unassembled WGS sequence"/>
</dbReference>
<gene>
    <name evidence="6" type="ORF">ACJIZ3_025303</name>
</gene>
<evidence type="ECO:0000256" key="3">
    <source>
        <dbReference type="ARBA" id="ARBA00023163"/>
    </source>
</evidence>
<organism evidence="6 7">
    <name type="scientific">Penstemon smallii</name>
    <dbReference type="NCBI Taxonomy" id="265156"/>
    <lineage>
        <taxon>Eukaryota</taxon>
        <taxon>Viridiplantae</taxon>
        <taxon>Streptophyta</taxon>
        <taxon>Embryophyta</taxon>
        <taxon>Tracheophyta</taxon>
        <taxon>Spermatophyta</taxon>
        <taxon>Magnoliopsida</taxon>
        <taxon>eudicotyledons</taxon>
        <taxon>Gunneridae</taxon>
        <taxon>Pentapetalae</taxon>
        <taxon>asterids</taxon>
        <taxon>lamiids</taxon>
        <taxon>Lamiales</taxon>
        <taxon>Plantaginaceae</taxon>
        <taxon>Cheloneae</taxon>
        <taxon>Penstemon</taxon>
    </lineage>
</organism>
<dbReference type="PROSITE" id="PS51005">
    <property type="entry name" value="NAC"/>
    <property type="match status" value="1"/>
</dbReference>
<sequence length="347" mass="39864">MEGGPSSMINYYTNSNNSNEDGLEDYHGLLDLPPGFRFHPTDLEIIMHYLLKKVMDNRFSARAIGEADFNKCEPWDLPKKAKMGEKEWYFFFQRDRKYPTGMRTNRATECGYWKATGKDKEIYKAKNCLVGMKKTLVFYKGRAPKGEKTNWVMHEYRLHSTSIPKEEWVVSRVLHKNININTVDKGSHDSSFVDHLSGTPTLPPLTTDDYSCFNQIIRPNNYSNLPDPNHPNNPPTFPYHLSSSLAYQYENGIFPFEGGVNDQVIMRPPEIREVCKKENFSSNNSAVISHSQETTGIISTQEMANEITSMNHIQTNKQLNDDDDDDQQLEGLAFSPDMSDLDSLWTY</sequence>
<accession>A0ABD3TWV5</accession>
<dbReference type="EMBL" id="JBJXBP010000003">
    <property type="protein sequence ID" value="KAL3840712.1"/>
    <property type="molecule type" value="Genomic_DNA"/>
</dbReference>
<evidence type="ECO:0000259" key="5">
    <source>
        <dbReference type="PROSITE" id="PS51005"/>
    </source>
</evidence>
<dbReference type="Gene3D" id="2.170.150.80">
    <property type="entry name" value="NAC domain"/>
    <property type="match status" value="1"/>
</dbReference>
<keyword evidence="2" id="KW-0238">DNA-binding</keyword>
<proteinExistence type="predicted"/>
<keyword evidence="3" id="KW-0804">Transcription</keyword>
<evidence type="ECO:0000256" key="1">
    <source>
        <dbReference type="ARBA" id="ARBA00023015"/>
    </source>
</evidence>
<evidence type="ECO:0000313" key="6">
    <source>
        <dbReference type="EMBL" id="KAL3840712.1"/>
    </source>
</evidence>
<comment type="caution">
    <text evidence="6">The sequence shown here is derived from an EMBL/GenBank/DDBJ whole genome shotgun (WGS) entry which is preliminary data.</text>
</comment>
<dbReference type="FunFam" id="2.170.150.80:FF:000006">
    <property type="entry name" value="NAC domain-containing protein 100-like"/>
    <property type="match status" value="1"/>
</dbReference>
<reference evidence="6 7" key="1">
    <citation type="submission" date="2024-12" db="EMBL/GenBank/DDBJ databases">
        <title>The unique morphological basis and parallel evolutionary history of personate flowers in Penstemon.</title>
        <authorList>
            <person name="Depatie T.H."/>
            <person name="Wessinger C.A."/>
        </authorList>
    </citation>
    <scope>NUCLEOTIDE SEQUENCE [LARGE SCALE GENOMIC DNA]</scope>
    <source>
        <strain evidence="6">WTNN_2</strain>
        <tissue evidence="6">Leaf</tissue>
    </source>
</reference>
<keyword evidence="1" id="KW-0805">Transcription regulation</keyword>
<dbReference type="Pfam" id="PF02365">
    <property type="entry name" value="NAM"/>
    <property type="match status" value="1"/>
</dbReference>
<evidence type="ECO:0000256" key="4">
    <source>
        <dbReference type="ARBA" id="ARBA00023242"/>
    </source>
</evidence>
<feature type="domain" description="NAC" evidence="5">
    <location>
        <begin position="32"/>
        <end position="176"/>
    </location>
</feature>
<evidence type="ECO:0000313" key="7">
    <source>
        <dbReference type="Proteomes" id="UP001634393"/>
    </source>
</evidence>
<dbReference type="InterPro" id="IPR003441">
    <property type="entry name" value="NAC-dom"/>
</dbReference>
<dbReference type="InterPro" id="IPR036093">
    <property type="entry name" value="NAC_dom_sf"/>
</dbReference>
<evidence type="ECO:0000256" key="2">
    <source>
        <dbReference type="ARBA" id="ARBA00023125"/>
    </source>
</evidence>